<gene>
    <name evidence="2" type="ORF">RN606_09105</name>
</gene>
<sequence length="587" mass="64802">MLGEQATLLVAHHVDSRDTSVRRSYSFIERNAVGVWTVSLLAASLPNSREAPQTLVLEVGVEGAPRDAALDKVAPPTLAKQLLDGISAHDGVTRLHGSPAVIRSGDSDTVLEAIRDARRHATVIVASSIDATTDSTWHQIADSLTTQAIGNAAVFSICAEAVDELNSQLPATHQVHRGHVRTFAPGVDLDDPRDGLRHRFLNPGSLERSITKDSRSGKFRVANHLQKAFALPSRRRLLELDLPADVRRTQEILKKEELRVLRTATASAAVSTIASPTIKERADEAPVEIQSESKAPPSPLLKSIAERTLRIVRRWTNAEDLTVDSLEGLDRQVGHITAELSAAESQLDEAASKESRLVDETAELRARVEELELELRYTFDESVKHEREATVLRQRLARSAKPEDAFVDQLEDVWKDPESVLDVIDRITPNGKVHPAASRVVFTGTISDVEAIHDRDPFGRYAVAFWQYVRVLHDYAKAREMGFEGNVHMYITDDSQDGAKCSPDRHAGRESDTVLNNASWRAERVRPVPTSVDPDGQALMDAHFKPTHRDQVAPRLHYYDDTVAGGTGKIYVGYIGRHLTNGSTRNT</sequence>
<name>A0AA96F4Y1_9MICO</name>
<proteinExistence type="predicted"/>
<protein>
    <submittedName>
        <fullName evidence="2">Uncharacterized protein</fullName>
    </submittedName>
</protein>
<evidence type="ECO:0000313" key="2">
    <source>
        <dbReference type="EMBL" id="WNM23524.1"/>
    </source>
</evidence>
<feature type="coiled-coil region" evidence="1">
    <location>
        <begin position="340"/>
        <end position="374"/>
    </location>
</feature>
<evidence type="ECO:0000256" key="1">
    <source>
        <dbReference type="SAM" id="Coils"/>
    </source>
</evidence>
<dbReference type="RefSeq" id="WP_313496495.1">
    <property type="nucleotide sequence ID" value="NZ_CP134879.1"/>
</dbReference>
<accession>A0AA96F4Y1</accession>
<dbReference type="EMBL" id="CP134879">
    <property type="protein sequence ID" value="WNM23524.1"/>
    <property type="molecule type" value="Genomic_DNA"/>
</dbReference>
<keyword evidence="3" id="KW-1185">Reference proteome</keyword>
<keyword evidence="1" id="KW-0175">Coiled coil</keyword>
<organism evidence="2 3">
    <name type="scientific">Demequina capsici</name>
    <dbReference type="NCBI Taxonomy" id="3075620"/>
    <lineage>
        <taxon>Bacteria</taxon>
        <taxon>Bacillati</taxon>
        <taxon>Actinomycetota</taxon>
        <taxon>Actinomycetes</taxon>
        <taxon>Micrococcales</taxon>
        <taxon>Demequinaceae</taxon>
        <taxon>Demequina</taxon>
    </lineage>
</organism>
<dbReference type="AlphaFoldDB" id="A0AA96F4Y1"/>
<reference evidence="2 3" key="1">
    <citation type="submission" date="2023-09" db="EMBL/GenBank/DDBJ databases">
        <title>Demequina sp. a novel bacteria isolated from Capsicum annuum.</title>
        <authorList>
            <person name="Humaira Z."/>
            <person name="Lee J."/>
            <person name="Cho D."/>
        </authorList>
    </citation>
    <scope>NUCLEOTIDE SEQUENCE [LARGE SCALE GENOMIC DNA]</scope>
    <source>
        <strain evidence="2 3">OYTSA14</strain>
    </source>
</reference>
<dbReference type="Proteomes" id="UP001304125">
    <property type="component" value="Chromosome"/>
</dbReference>
<evidence type="ECO:0000313" key="3">
    <source>
        <dbReference type="Proteomes" id="UP001304125"/>
    </source>
</evidence>